<evidence type="ECO:0000256" key="1">
    <source>
        <dbReference type="ARBA" id="ARBA00023125"/>
    </source>
</evidence>
<dbReference type="InterPro" id="IPR036388">
    <property type="entry name" value="WH-like_DNA-bd_sf"/>
</dbReference>
<dbReference type="Gene3D" id="1.10.10.10">
    <property type="entry name" value="Winged helix-like DNA-binding domain superfamily/Winged helix DNA-binding domain"/>
    <property type="match status" value="1"/>
</dbReference>
<keyword evidence="1" id="KW-0238">DNA-binding</keyword>
<dbReference type="KEGG" id="yrb:UGYR_15095"/>
<organism evidence="3">
    <name type="scientific">Yersinia ruckeri</name>
    <dbReference type="NCBI Taxonomy" id="29486"/>
    <lineage>
        <taxon>Bacteria</taxon>
        <taxon>Pseudomonadati</taxon>
        <taxon>Pseudomonadota</taxon>
        <taxon>Gammaproteobacteria</taxon>
        <taxon>Enterobacterales</taxon>
        <taxon>Yersiniaceae</taxon>
        <taxon>Yersinia</taxon>
    </lineage>
</organism>
<feature type="domain" description="HTH luxR-type" evidence="2">
    <location>
        <begin position="132"/>
        <end position="196"/>
    </location>
</feature>
<protein>
    <submittedName>
        <fullName evidence="3">LuxR-family regulatory proteins</fullName>
    </submittedName>
</protein>
<dbReference type="Pfam" id="PF00196">
    <property type="entry name" value="GerE"/>
    <property type="match status" value="1"/>
</dbReference>
<dbReference type="GeneID" id="66878814"/>
<name>A0A0A5FQM7_YERRU</name>
<dbReference type="RefSeq" id="WP_004720162.1">
    <property type="nucleotide sequence ID" value="NZ_CABIHR010000029.1"/>
</dbReference>
<dbReference type="InterPro" id="IPR000792">
    <property type="entry name" value="Tscrpt_reg_LuxR_C"/>
</dbReference>
<dbReference type="GO" id="GO:0006355">
    <property type="term" value="P:regulation of DNA-templated transcription"/>
    <property type="evidence" value="ECO:0007669"/>
    <property type="project" value="InterPro"/>
</dbReference>
<dbReference type="PATRIC" id="fig|29486.45.peg.3173"/>
<dbReference type="SMART" id="SM00421">
    <property type="entry name" value="HTH_LUXR"/>
    <property type="match status" value="1"/>
</dbReference>
<dbReference type="CDD" id="cd06170">
    <property type="entry name" value="LuxR_C_like"/>
    <property type="match status" value="1"/>
</dbReference>
<evidence type="ECO:0000313" key="3">
    <source>
        <dbReference type="EMBL" id="CEK26847.1"/>
    </source>
</evidence>
<dbReference type="OrthoDB" id="6475016at2"/>
<dbReference type="PROSITE" id="PS50043">
    <property type="entry name" value="HTH_LUXR_2"/>
    <property type="match status" value="1"/>
</dbReference>
<dbReference type="AlphaFoldDB" id="A0A0A5FQM7"/>
<dbReference type="InterPro" id="IPR016032">
    <property type="entry name" value="Sig_transdc_resp-reg_C-effctor"/>
</dbReference>
<gene>
    <name evidence="3" type="ORF">CSF007_5400</name>
</gene>
<reference evidence="3" key="1">
    <citation type="journal article" date="2015" name="Genome Announc.">
        <title>Complete Genome Sequence of Yersinia ruckeri Strain CSF007-82, Etiologic Agent of Red Mouth Disease in Salmonid Fish.</title>
        <authorList>
            <person name="Nelson M.C."/>
            <person name="LaPatra S.E."/>
            <person name="Welch T.J."/>
            <person name="Graf J."/>
        </authorList>
    </citation>
    <scope>NUCLEOTIDE SEQUENCE</scope>
    <source>
        <strain evidence="3">CSF007-82</strain>
    </source>
</reference>
<proteinExistence type="predicted"/>
<dbReference type="SUPFAM" id="SSF46894">
    <property type="entry name" value="C-terminal effector domain of the bipartite response regulators"/>
    <property type="match status" value="1"/>
</dbReference>
<accession>A0A0A5FQM7</accession>
<sequence length="196" mass="22258">MVVDNDRYLALGIMSMVKKIFADTGCNDEIKFYKRSSYPLDIVFIGVNEANFFEALERLEKVAIDTKVFLIANLRLSSFFLGAPGFHNVTMIYREDALEALESKVIGVIKKMFHVVADTFTERKKLQPEVVQHDEISFLTRNENAVLALFNEGFSGGDIAKILKKSQKTVSGQKRSAMRKLGARTDVELIKMFMFK</sequence>
<dbReference type="PRINTS" id="PR00038">
    <property type="entry name" value="HTHLUXR"/>
</dbReference>
<evidence type="ECO:0000259" key="2">
    <source>
        <dbReference type="PROSITE" id="PS50043"/>
    </source>
</evidence>
<dbReference type="EMBL" id="LN681231">
    <property type="protein sequence ID" value="CEK26847.1"/>
    <property type="molecule type" value="Genomic_DNA"/>
</dbReference>
<dbReference type="GO" id="GO:0003677">
    <property type="term" value="F:DNA binding"/>
    <property type="evidence" value="ECO:0007669"/>
    <property type="project" value="UniProtKB-KW"/>
</dbReference>